<dbReference type="KEGG" id="mgm:Mmc1_3045"/>
<dbReference type="EMBL" id="CP000471">
    <property type="protein sequence ID" value="ABK45536.1"/>
    <property type="molecule type" value="Genomic_DNA"/>
</dbReference>
<reference evidence="2" key="1">
    <citation type="journal article" date="2009" name="Appl. Environ. Microbiol.">
        <title>Complete genome sequence of the chemolithoautotrophic marine magnetotactic coccus strain MC-1.</title>
        <authorList>
            <person name="Schubbe S."/>
            <person name="Williams T.J."/>
            <person name="Xie G."/>
            <person name="Kiss H.E."/>
            <person name="Brettin T.S."/>
            <person name="Martinez D."/>
            <person name="Ross C.A."/>
            <person name="Schuler D."/>
            <person name="Cox B.L."/>
            <person name="Nealson K.H."/>
            <person name="Bazylinski D.A."/>
        </authorList>
    </citation>
    <scope>NUCLEOTIDE SEQUENCE [LARGE SCALE GENOMIC DNA]</scope>
    <source>
        <strain evidence="2">ATCC BAA-1437 / JCM 17883 / MC-1</strain>
    </source>
</reference>
<dbReference type="HOGENOM" id="CLU_745558_0_0_5"/>
<accession>A0LC43</accession>
<dbReference type="GO" id="GO:0008168">
    <property type="term" value="F:methyltransferase activity"/>
    <property type="evidence" value="ECO:0007669"/>
    <property type="project" value="UniProtKB-KW"/>
</dbReference>
<keyword evidence="1" id="KW-0808">Transferase</keyword>
<gene>
    <name evidence="1" type="ordered locus">Mmc1_3045</name>
</gene>
<evidence type="ECO:0000313" key="1">
    <source>
        <dbReference type="EMBL" id="ABK45536.1"/>
    </source>
</evidence>
<dbReference type="OrthoDB" id="9814755at2"/>
<keyword evidence="2" id="KW-1185">Reference proteome</keyword>
<dbReference type="InterPro" id="IPR029063">
    <property type="entry name" value="SAM-dependent_MTases_sf"/>
</dbReference>
<dbReference type="Gene3D" id="3.40.50.150">
    <property type="entry name" value="Vaccinia Virus protein VP39"/>
    <property type="match status" value="1"/>
</dbReference>
<organism evidence="1 2">
    <name type="scientific">Magnetococcus marinus (strain ATCC BAA-1437 / JCM 17883 / MC-1)</name>
    <dbReference type="NCBI Taxonomy" id="156889"/>
    <lineage>
        <taxon>Bacteria</taxon>
        <taxon>Pseudomonadati</taxon>
        <taxon>Pseudomonadota</taxon>
        <taxon>Magnetococcia</taxon>
        <taxon>Magnetococcales</taxon>
        <taxon>Magnetococcaceae</taxon>
        <taxon>Magnetococcus</taxon>
    </lineage>
</organism>
<dbReference type="Pfam" id="PF13489">
    <property type="entry name" value="Methyltransf_23"/>
    <property type="match status" value="1"/>
</dbReference>
<name>A0LC43_MAGMM</name>
<evidence type="ECO:0000313" key="2">
    <source>
        <dbReference type="Proteomes" id="UP000002586"/>
    </source>
</evidence>
<dbReference type="AlphaFoldDB" id="A0LC43"/>
<dbReference type="GO" id="GO:0032259">
    <property type="term" value="P:methylation"/>
    <property type="evidence" value="ECO:0007669"/>
    <property type="project" value="UniProtKB-KW"/>
</dbReference>
<dbReference type="CDD" id="cd02440">
    <property type="entry name" value="AdoMet_MTases"/>
    <property type="match status" value="1"/>
</dbReference>
<dbReference type="SUPFAM" id="SSF53335">
    <property type="entry name" value="S-adenosyl-L-methionine-dependent methyltransferases"/>
    <property type="match status" value="1"/>
</dbReference>
<dbReference type="Proteomes" id="UP000002586">
    <property type="component" value="Chromosome"/>
</dbReference>
<sequence length="378" mass="42955">MQNRYVNYYAQEGRLIPAQVHVRDLTQLFATRRALFMQLGLPPGLLAGKSVLEIGPAQGAHARYILEQRPASYTFLEANPFCTPTLQQIAQSYAAHTRCEIITELFESRQWSQQYDVVWCERTIECQQDPKGFLAQVLPLVAPGGILLLTTIDTLSAFPDFLRYLAAKRLVDAQSPYAQQCQRLAALFGPHLQTLSGLKKPVINWVEENLMFPLCDKKFISQRDVLEVVGGQFQVTGTAPQILKDWRWYQNITDTPAQANERIAKLLSKQAHNLLDYRCHYPAMEHVEQLYRLSEQIMKLIEQHDVQGDAQLLPIILNALEEMIHFYAPLDGPTAQSLQDFSQALPLLSPTTERLEMGLFSSMFGRGVQHMLLTRVTV</sequence>
<dbReference type="RefSeq" id="WP_011714600.1">
    <property type="nucleotide sequence ID" value="NC_008576.1"/>
</dbReference>
<keyword evidence="1" id="KW-0489">Methyltransferase</keyword>
<protein>
    <submittedName>
        <fullName evidence="1">Methyltransferase type 12</fullName>
    </submittedName>
</protein>
<reference evidence="1 2" key="2">
    <citation type="journal article" date="2012" name="Int. J. Syst. Evol. Microbiol.">
        <title>Magnetococcus marinus gen. nov., sp. nov., a marine, magnetotactic bacterium that represents a novel lineage (Magnetococcaceae fam. nov.; Magnetococcales ord. nov.) at the base of the Alphaproteobacteria.</title>
        <authorList>
            <person name="Bazylinski D.A."/>
            <person name="Williams T.J."/>
            <person name="Lefevre C.T."/>
            <person name="Berg R.J."/>
            <person name="Zhang C.L."/>
            <person name="Bowser S.S."/>
            <person name="Dean A.J."/>
            <person name="Beveridge T.J."/>
        </authorList>
    </citation>
    <scope>NUCLEOTIDE SEQUENCE [LARGE SCALE GENOMIC DNA]</scope>
    <source>
        <strain evidence="2">ATCC BAA-1437 / JCM 17883 / MC-1</strain>
    </source>
</reference>
<dbReference type="eggNOG" id="COG2227">
    <property type="taxonomic scope" value="Bacteria"/>
</dbReference>
<proteinExistence type="predicted"/>